<sequence>MSLHEVELSGVGLKYVNKSGEIEALKDVDLAIGAEEFVSLIGPSGCGKSTILSLIAGMLFPTAGRIAIAGQEVSGTSPKVGYMLQHDHLLEWRTIRANAFLGLEIRGLNDRAHRDQAVAMLERYGLKDFLHRYPAELSGGMRQRAALARTLALGPEVLLLDEPFSALDYQTRLNLEEEVYHILKQEKKTVILVTHDISEAVALSDRIVVLTPRPGKVKADYRIELTGKDGSPFQARQAPEFRRYFREIWNDLEVRDAAAL</sequence>
<organism evidence="5 6">
    <name type="scientific">Hydrogenispora ethanolica</name>
    <dbReference type="NCBI Taxonomy" id="1082276"/>
    <lineage>
        <taxon>Bacteria</taxon>
        <taxon>Bacillati</taxon>
        <taxon>Bacillota</taxon>
        <taxon>Hydrogenispora</taxon>
    </lineage>
</organism>
<evidence type="ECO:0000256" key="3">
    <source>
        <dbReference type="ARBA" id="ARBA00022840"/>
    </source>
</evidence>
<dbReference type="RefSeq" id="WP_207930702.1">
    <property type="nucleotide sequence ID" value="NZ_SLUN01000003.1"/>
</dbReference>
<dbReference type="SUPFAM" id="SSF52540">
    <property type="entry name" value="P-loop containing nucleoside triphosphate hydrolases"/>
    <property type="match status" value="1"/>
</dbReference>
<protein>
    <submittedName>
        <fullName evidence="5">NitT/TauT family transport system ATP-binding protein</fullName>
    </submittedName>
</protein>
<keyword evidence="3 5" id="KW-0067">ATP-binding</keyword>
<proteinExistence type="predicted"/>
<evidence type="ECO:0000256" key="2">
    <source>
        <dbReference type="ARBA" id="ARBA00022741"/>
    </source>
</evidence>
<dbReference type="InterPro" id="IPR017871">
    <property type="entry name" value="ABC_transporter-like_CS"/>
</dbReference>
<evidence type="ECO:0000313" key="5">
    <source>
        <dbReference type="EMBL" id="TCL75237.1"/>
    </source>
</evidence>
<dbReference type="EMBL" id="SLUN01000003">
    <property type="protein sequence ID" value="TCL75237.1"/>
    <property type="molecule type" value="Genomic_DNA"/>
</dbReference>
<reference evidence="5 6" key="1">
    <citation type="submission" date="2019-03" db="EMBL/GenBank/DDBJ databases">
        <title>Genomic Encyclopedia of Type Strains, Phase IV (KMG-IV): sequencing the most valuable type-strain genomes for metagenomic binning, comparative biology and taxonomic classification.</title>
        <authorList>
            <person name="Goeker M."/>
        </authorList>
    </citation>
    <scope>NUCLEOTIDE SEQUENCE [LARGE SCALE GENOMIC DNA]</scope>
    <source>
        <strain evidence="5 6">LX-B</strain>
    </source>
</reference>
<dbReference type="PROSITE" id="PS00211">
    <property type="entry name" value="ABC_TRANSPORTER_1"/>
    <property type="match status" value="1"/>
</dbReference>
<dbReference type="InterPro" id="IPR003593">
    <property type="entry name" value="AAA+_ATPase"/>
</dbReference>
<dbReference type="InterPro" id="IPR027417">
    <property type="entry name" value="P-loop_NTPase"/>
</dbReference>
<dbReference type="Pfam" id="PF00005">
    <property type="entry name" value="ABC_tran"/>
    <property type="match status" value="1"/>
</dbReference>
<keyword evidence="6" id="KW-1185">Reference proteome</keyword>
<dbReference type="InterPro" id="IPR003439">
    <property type="entry name" value="ABC_transporter-like_ATP-bd"/>
</dbReference>
<accession>A0A4V2QGB9</accession>
<dbReference type="GO" id="GO:0005524">
    <property type="term" value="F:ATP binding"/>
    <property type="evidence" value="ECO:0007669"/>
    <property type="project" value="UniProtKB-KW"/>
</dbReference>
<dbReference type="Proteomes" id="UP000295008">
    <property type="component" value="Unassembled WGS sequence"/>
</dbReference>
<evidence type="ECO:0000256" key="1">
    <source>
        <dbReference type="ARBA" id="ARBA00022448"/>
    </source>
</evidence>
<dbReference type="InterPro" id="IPR050166">
    <property type="entry name" value="ABC_transporter_ATP-bind"/>
</dbReference>
<dbReference type="PANTHER" id="PTHR42788">
    <property type="entry name" value="TAURINE IMPORT ATP-BINDING PROTEIN-RELATED"/>
    <property type="match status" value="1"/>
</dbReference>
<keyword evidence="2" id="KW-0547">Nucleotide-binding</keyword>
<dbReference type="GO" id="GO:0016887">
    <property type="term" value="F:ATP hydrolysis activity"/>
    <property type="evidence" value="ECO:0007669"/>
    <property type="project" value="InterPro"/>
</dbReference>
<dbReference type="Gene3D" id="3.40.50.300">
    <property type="entry name" value="P-loop containing nucleotide triphosphate hydrolases"/>
    <property type="match status" value="1"/>
</dbReference>
<dbReference type="AlphaFoldDB" id="A0A4V2QGB9"/>
<dbReference type="CDD" id="cd03293">
    <property type="entry name" value="ABC_NrtD_SsuB_transporters"/>
    <property type="match status" value="1"/>
</dbReference>
<dbReference type="PROSITE" id="PS50893">
    <property type="entry name" value="ABC_TRANSPORTER_2"/>
    <property type="match status" value="1"/>
</dbReference>
<feature type="domain" description="ABC transporter" evidence="4">
    <location>
        <begin position="6"/>
        <end position="237"/>
    </location>
</feature>
<name>A0A4V2QGB9_HYDET</name>
<gene>
    <name evidence="5" type="ORF">EDC14_1003169</name>
</gene>
<comment type="caution">
    <text evidence="5">The sequence shown here is derived from an EMBL/GenBank/DDBJ whole genome shotgun (WGS) entry which is preliminary data.</text>
</comment>
<evidence type="ECO:0000313" key="6">
    <source>
        <dbReference type="Proteomes" id="UP000295008"/>
    </source>
</evidence>
<keyword evidence="1" id="KW-0813">Transport</keyword>
<dbReference type="PANTHER" id="PTHR42788:SF21">
    <property type="entry name" value="ABC TRANSPORTER ATP-BINDING PROTEIN"/>
    <property type="match status" value="1"/>
</dbReference>
<dbReference type="SMART" id="SM00382">
    <property type="entry name" value="AAA"/>
    <property type="match status" value="1"/>
</dbReference>
<evidence type="ECO:0000259" key="4">
    <source>
        <dbReference type="PROSITE" id="PS50893"/>
    </source>
</evidence>